<dbReference type="GO" id="GO:0004177">
    <property type="term" value="F:aminopeptidase activity"/>
    <property type="evidence" value="ECO:0007669"/>
    <property type="project" value="TreeGrafter"/>
</dbReference>
<dbReference type="AlphaFoldDB" id="A0A5C4JD55"/>
<keyword evidence="3" id="KW-1185">Reference proteome</keyword>
<dbReference type="CDD" id="cd02253">
    <property type="entry name" value="DmpA"/>
    <property type="match status" value="1"/>
</dbReference>
<dbReference type="SUPFAM" id="SSF56266">
    <property type="entry name" value="DmpA/ArgJ-like"/>
    <property type="match status" value="1"/>
</dbReference>
<organism evidence="2 3">
    <name type="scientific">Actinomadura soli</name>
    <dbReference type="NCBI Taxonomy" id="2508997"/>
    <lineage>
        <taxon>Bacteria</taxon>
        <taxon>Bacillati</taxon>
        <taxon>Actinomycetota</taxon>
        <taxon>Actinomycetes</taxon>
        <taxon>Streptosporangiales</taxon>
        <taxon>Thermomonosporaceae</taxon>
        <taxon>Actinomadura</taxon>
    </lineage>
</organism>
<dbReference type="OrthoDB" id="9770388at2"/>
<name>A0A5C4JD55_9ACTN</name>
<dbReference type="Gene3D" id="3.60.70.12">
    <property type="entry name" value="L-amino peptidase D-ALA esterase/amidase"/>
    <property type="match status" value="1"/>
</dbReference>
<evidence type="ECO:0000313" key="3">
    <source>
        <dbReference type="Proteomes" id="UP000309174"/>
    </source>
</evidence>
<dbReference type="EMBL" id="VCKW01000065">
    <property type="protein sequence ID" value="TMR01176.1"/>
    <property type="molecule type" value="Genomic_DNA"/>
</dbReference>
<evidence type="ECO:0000256" key="1">
    <source>
        <dbReference type="ARBA" id="ARBA00007068"/>
    </source>
</evidence>
<dbReference type="Proteomes" id="UP000309174">
    <property type="component" value="Unassembled WGS sequence"/>
</dbReference>
<dbReference type="PANTHER" id="PTHR36512">
    <property type="entry name" value="D-AMINOPEPTIDASE"/>
    <property type="match status" value="1"/>
</dbReference>
<sequence length="387" mass="39879">MTRARAFGLPLPGTPGPHNAITDVPGVEVGYTTLISGDGPSSSPHPPLFQGRAPLDGPTRRGAGTVRTGVTALLPRGRDGFLDPCAAGIHSLNGNGEMTGSHWIAETGALTLPVMITNTHAVGAAHRGAIDWALRERPGFQEWLLPVVAETWDGYLNDIGGDHVRPGHAVAAIDAASGGAVEEGSVGGGTGMNCYSFKGGSGTSSRVVAHGSDSYTVGAFVQANFGGRRQLTVCGVPVGADLADDNPIEDDDWLAPPGSGSVIVVIGTDAPLLPGQCTALARRVPLGLARTGAYGAHGSGDIFLAFSTANPGAISGGFPDGEPGYDTLRFVPWNRIDPFFEAVVETVEEAVLNVLLAGRTMIGRDGHRSPALPHDRLKDLLTARGVL</sequence>
<dbReference type="RefSeq" id="WP_138645753.1">
    <property type="nucleotide sequence ID" value="NZ_VCKW01000065.1"/>
</dbReference>
<comment type="caution">
    <text evidence="2">The sequence shown here is derived from an EMBL/GenBank/DDBJ whole genome shotgun (WGS) entry which is preliminary data.</text>
</comment>
<reference evidence="2 3" key="1">
    <citation type="submission" date="2019-05" db="EMBL/GenBank/DDBJ databases">
        <title>Draft genome sequence of Actinomadura sp. 14C53.</title>
        <authorList>
            <person name="Saricaoglu S."/>
            <person name="Isik K."/>
        </authorList>
    </citation>
    <scope>NUCLEOTIDE SEQUENCE [LARGE SCALE GENOMIC DNA]</scope>
    <source>
        <strain evidence="2 3">14C53</strain>
    </source>
</reference>
<gene>
    <name evidence="2" type="ORF">ETD83_15110</name>
</gene>
<proteinExistence type="inferred from homology"/>
<comment type="similarity">
    <text evidence="1">Belongs to the peptidase S58 family.</text>
</comment>
<dbReference type="Pfam" id="PF03576">
    <property type="entry name" value="Peptidase_S58"/>
    <property type="match status" value="1"/>
</dbReference>
<protein>
    <submittedName>
        <fullName evidence="2">P1 family peptidase</fullName>
    </submittedName>
</protein>
<dbReference type="PANTHER" id="PTHR36512:SF3">
    <property type="entry name" value="BLR5678 PROTEIN"/>
    <property type="match status" value="1"/>
</dbReference>
<dbReference type="InterPro" id="IPR005321">
    <property type="entry name" value="Peptidase_S58_DmpA"/>
</dbReference>
<accession>A0A5C4JD55</accession>
<dbReference type="InterPro" id="IPR016117">
    <property type="entry name" value="ArgJ-like_dom_sf"/>
</dbReference>
<evidence type="ECO:0000313" key="2">
    <source>
        <dbReference type="EMBL" id="TMR01176.1"/>
    </source>
</evidence>